<keyword evidence="2" id="KW-1185">Reference proteome</keyword>
<dbReference type="EMBL" id="JAZHRV010000001">
    <property type="protein sequence ID" value="MEH2553596.1"/>
    <property type="molecule type" value="Genomic_DNA"/>
</dbReference>
<protein>
    <submittedName>
        <fullName evidence="1">Uncharacterized protein</fullName>
    </submittedName>
</protein>
<evidence type="ECO:0000313" key="1">
    <source>
        <dbReference type="EMBL" id="MEH2553596.1"/>
    </source>
</evidence>
<reference evidence="1 2" key="1">
    <citation type="submission" date="2024-02" db="EMBL/GenBank/DDBJ databases">
        <title>Adaptive strategies in a cosmopolitan and abundant soil bacterium.</title>
        <authorList>
            <person name="Carini P."/>
        </authorList>
    </citation>
    <scope>NUCLEOTIDE SEQUENCE [LARGE SCALE GENOMIC DNA]</scope>
    <source>
        <strain evidence="1 2">AZCC 1608</strain>
    </source>
</reference>
<dbReference type="RefSeq" id="WP_334478116.1">
    <property type="nucleotide sequence ID" value="NZ_JAZHRV010000001.1"/>
</dbReference>
<comment type="caution">
    <text evidence="1">The sequence shown here is derived from an EMBL/GenBank/DDBJ whole genome shotgun (WGS) entry which is preliminary data.</text>
</comment>
<evidence type="ECO:0000313" key="2">
    <source>
        <dbReference type="Proteomes" id="UP001364224"/>
    </source>
</evidence>
<sequence length="125" mass="14581">MHKKFKTRSDENISWIEFHCRIPFGPDRGRRVRLTDEEKFTVRQIYDREAKDLNFRSSLEDENLAAYIILLHLCGPMALGNDPPMVEADPWTVWHSAGVTLHQFLKREGGVIVCRRLRTRYPAAA</sequence>
<name>A0ABU8B654_9BRAD</name>
<gene>
    <name evidence="1" type="ORF">V1286_001125</name>
</gene>
<dbReference type="Proteomes" id="UP001364224">
    <property type="component" value="Unassembled WGS sequence"/>
</dbReference>
<organism evidence="1 2">
    <name type="scientific">Bradyrhizobium algeriense</name>
    <dbReference type="NCBI Taxonomy" id="634784"/>
    <lineage>
        <taxon>Bacteria</taxon>
        <taxon>Pseudomonadati</taxon>
        <taxon>Pseudomonadota</taxon>
        <taxon>Alphaproteobacteria</taxon>
        <taxon>Hyphomicrobiales</taxon>
        <taxon>Nitrobacteraceae</taxon>
        <taxon>Bradyrhizobium</taxon>
    </lineage>
</organism>
<proteinExistence type="predicted"/>
<accession>A0ABU8B654</accession>